<dbReference type="PROSITE" id="PS51755">
    <property type="entry name" value="OMPR_PHOB"/>
    <property type="match status" value="1"/>
</dbReference>
<dbReference type="PANTHER" id="PTHR48111:SF50">
    <property type="entry name" value="KDP OPERON TRANSCRIPTIONAL REGULATORY PROTEIN KDPE"/>
    <property type="match status" value="1"/>
</dbReference>
<dbReference type="GO" id="GO:0000156">
    <property type="term" value="F:phosphorelay response regulator activity"/>
    <property type="evidence" value="ECO:0007669"/>
    <property type="project" value="TreeGrafter"/>
</dbReference>
<gene>
    <name evidence="10" type="ORF">G4Y79_13250</name>
</gene>
<evidence type="ECO:0000256" key="6">
    <source>
        <dbReference type="PROSITE-ProRule" id="PRU00169"/>
    </source>
</evidence>
<dbReference type="GO" id="GO:0032993">
    <property type="term" value="C:protein-DNA complex"/>
    <property type="evidence" value="ECO:0007669"/>
    <property type="project" value="TreeGrafter"/>
</dbReference>
<evidence type="ECO:0000256" key="2">
    <source>
        <dbReference type="ARBA" id="ARBA00023012"/>
    </source>
</evidence>
<sequence>MSTQASVLIIEDDRELSRLLQIDLQRHNFDVSVTNNGLDGLRMFQNSRHDLVVLDVALPLMDGLTVCERIREISNVPILMMTAHAVSEHDIAEGLNRGADEYMLKPLGKIEFHARIKALLRRARISEEPAETITRFEDGYLSVDLNTRRVLINGEEIRLTPTEFKLLATFIRNPDAVLSFQQLLETVWGPEYNSEHHYPRIYVSHLRRKIEPDAKNPSYIHNEYGVGYRFVGQNEAVQ</sequence>
<dbReference type="InterPro" id="IPR001867">
    <property type="entry name" value="OmpR/PhoB-type_DNA-bd"/>
</dbReference>
<dbReference type="InterPro" id="IPR011006">
    <property type="entry name" value="CheY-like_superfamily"/>
</dbReference>
<dbReference type="InterPro" id="IPR039420">
    <property type="entry name" value="WalR-like"/>
</dbReference>
<dbReference type="InterPro" id="IPR036388">
    <property type="entry name" value="WH-like_DNA-bd_sf"/>
</dbReference>
<dbReference type="CDD" id="cd00383">
    <property type="entry name" value="trans_reg_C"/>
    <property type="match status" value="1"/>
</dbReference>
<evidence type="ECO:0000256" key="4">
    <source>
        <dbReference type="ARBA" id="ARBA00023125"/>
    </source>
</evidence>
<dbReference type="Pfam" id="PF00072">
    <property type="entry name" value="Response_reg"/>
    <property type="match status" value="1"/>
</dbReference>
<evidence type="ECO:0000313" key="11">
    <source>
        <dbReference type="Proteomes" id="UP000594468"/>
    </source>
</evidence>
<dbReference type="SMART" id="SM00448">
    <property type="entry name" value="REC"/>
    <property type="match status" value="1"/>
</dbReference>
<dbReference type="GO" id="GO:0006355">
    <property type="term" value="P:regulation of DNA-templated transcription"/>
    <property type="evidence" value="ECO:0007669"/>
    <property type="project" value="InterPro"/>
</dbReference>
<dbReference type="KEGG" id="pmet:G4Y79_13250"/>
<dbReference type="FunFam" id="3.40.50.2300:FF:000001">
    <property type="entry name" value="DNA-binding response regulator PhoB"/>
    <property type="match status" value="1"/>
</dbReference>
<keyword evidence="11" id="KW-1185">Reference proteome</keyword>
<dbReference type="Proteomes" id="UP000594468">
    <property type="component" value="Chromosome"/>
</dbReference>
<proteinExistence type="predicted"/>
<keyword evidence="3" id="KW-0805">Transcription regulation</keyword>
<evidence type="ECO:0000259" key="9">
    <source>
        <dbReference type="PROSITE" id="PS51755"/>
    </source>
</evidence>
<evidence type="ECO:0000313" key="10">
    <source>
        <dbReference type="EMBL" id="QPC80679.1"/>
    </source>
</evidence>
<name>A0A7S8E5D4_9CHLR</name>
<dbReference type="PANTHER" id="PTHR48111">
    <property type="entry name" value="REGULATOR OF RPOS"/>
    <property type="match status" value="1"/>
</dbReference>
<evidence type="ECO:0000256" key="5">
    <source>
        <dbReference type="ARBA" id="ARBA00023163"/>
    </source>
</evidence>
<dbReference type="GO" id="GO:0005829">
    <property type="term" value="C:cytosol"/>
    <property type="evidence" value="ECO:0007669"/>
    <property type="project" value="TreeGrafter"/>
</dbReference>
<evidence type="ECO:0000256" key="7">
    <source>
        <dbReference type="PROSITE-ProRule" id="PRU01091"/>
    </source>
</evidence>
<dbReference type="Gene3D" id="1.10.10.10">
    <property type="entry name" value="Winged helix-like DNA-binding domain superfamily/Winged helix DNA-binding domain"/>
    <property type="match status" value="1"/>
</dbReference>
<feature type="DNA-binding region" description="OmpR/PhoB-type" evidence="7">
    <location>
        <begin position="131"/>
        <end position="232"/>
    </location>
</feature>
<keyword evidence="4 7" id="KW-0238">DNA-binding</keyword>
<accession>A0A7S8E5D4</accession>
<evidence type="ECO:0000256" key="3">
    <source>
        <dbReference type="ARBA" id="ARBA00023015"/>
    </source>
</evidence>
<dbReference type="SUPFAM" id="SSF52172">
    <property type="entry name" value="CheY-like"/>
    <property type="match status" value="1"/>
</dbReference>
<keyword evidence="2" id="KW-0902">Two-component regulatory system</keyword>
<evidence type="ECO:0000256" key="1">
    <source>
        <dbReference type="ARBA" id="ARBA00022553"/>
    </source>
</evidence>
<dbReference type="Gene3D" id="3.40.50.2300">
    <property type="match status" value="1"/>
</dbReference>
<dbReference type="GO" id="GO:0000976">
    <property type="term" value="F:transcription cis-regulatory region binding"/>
    <property type="evidence" value="ECO:0007669"/>
    <property type="project" value="TreeGrafter"/>
</dbReference>
<reference evidence="10 11" key="1">
    <citation type="submission" date="2020-02" db="EMBL/GenBank/DDBJ databases">
        <authorList>
            <person name="Zheng R.K."/>
            <person name="Sun C.M."/>
        </authorList>
    </citation>
    <scope>NUCLEOTIDE SEQUENCE [LARGE SCALE GENOMIC DNA]</scope>
    <source>
        <strain evidence="11">rifampicinis</strain>
    </source>
</reference>
<keyword evidence="1 6" id="KW-0597">Phosphoprotein</keyword>
<dbReference type="RefSeq" id="WP_195168754.1">
    <property type="nucleotide sequence ID" value="NZ_CP062983.1"/>
</dbReference>
<evidence type="ECO:0000259" key="8">
    <source>
        <dbReference type="PROSITE" id="PS50110"/>
    </source>
</evidence>
<organism evidence="10 11">
    <name type="scientific">Phototrophicus methaneseepsis</name>
    <dbReference type="NCBI Taxonomy" id="2710758"/>
    <lineage>
        <taxon>Bacteria</taxon>
        <taxon>Bacillati</taxon>
        <taxon>Chloroflexota</taxon>
        <taxon>Candidatus Thermofontia</taxon>
        <taxon>Phototrophicales</taxon>
        <taxon>Phototrophicaceae</taxon>
        <taxon>Phototrophicus</taxon>
    </lineage>
</organism>
<dbReference type="CDD" id="cd17574">
    <property type="entry name" value="REC_OmpR"/>
    <property type="match status" value="1"/>
</dbReference>
<dbReference type="EMBL" id="CP062983">
    <property type="protein sequence ID" value="QPC80679.1"/>
    <property type="molecule type" value="Genomic_DNA"/>
</dbReference>
<feature type="domain" description="OmpR/PhoB-type" evidence="9">
    <location>
        <begin position="131"/>
        <end position="232"/>
    </location>
</feature>
<dbReference type="InterPro" id="IPR001789">
    <property type="entry name" value="Sig_transdc_resp-reg_receiver"/>
</dbReference>
<dbReference type="SMART" id="SM00862">
    <property type="entry name" value="Trans_reg_C"/>
    <property type="match status" value="1"/>
</dbReference>
<feature type="modified residue" description="4-aspartylphosphate" evidence="6">
    <location>
        <position position="55"/>
    </location>
</feature>
<dbReference type="PROSITE" id="PS50110">
    <property type="entry name" value="RESPONSE_REGULATORY"/>
    <property type="match status" value="1"/>
</dbReference>
<feature type="domain" description="Response regulatory" evidence="8">
    <location>
        <begin position="6"/>
        <end position="120"/>
    </location>
</feature>
<protein>
    <submittedName>
        <fullName evidence="10">Response regulator transcription factor</fullName>
    </submittedName>
</protein>
<dbReference type="Pfam" id="PF00486">
    <property type="entry name" value="Trans_reg_C"/>
    <property type="match status" value="1"/>
</dbReference>
<dbReference type="AlphaFoldDB" id="A0A7S8E5D4"/>
<keyword evidence="5" id="KW-0804">Transcription</keyword>